<evidence type="ECO:0000256" key="6">
    <source>
        <dbReference type="ARBA" id="ARBA00023136"/>
    </source>
</evidence>
<dbReference type="GO" id="GO:0015204">
    <property type="term" value="F:urea transmembrane transporter activity"/>
    <property type="evidence" value="ECO:0007669"/>
    <property type="project" value="InterPro"/>
</dbReference>
<comment type="caution">
    <text evidence="9">The sequence shown here is derived from an EMBL/GenBank/DDBJ whole genome shotgun (WGS) entry which is preliminary data.</text>
</comment>
<dbReference type="PROSITE" id="PS50283">
    <property type="entry name" value="NA_SOLUT_SYMP_3"/>
    <property type="match status" value="1"/>
</dbReference>
<evidence type="ECO:0000313" key="9">
    <source>
        <dbReference type="EMBL" id="CAG2214950.1"/>
    </source>
</evidence>
<comment type="subcellular location">
    <subcellularLocation>
        <location evidence="1">Membrane</location>
        <topology evidence="1">Multi-pass membrane protein</topology>
    </subcellularLocation>
</comment>
<protein>
    <submittedName>
        <fullName evidence="9">DUR3</fullName>
    </submittedName>
</protein>
<feature type="transmembrane region" description="Helical" evidence="8">
    <location>
        <begin position="116"/>
        <end position="138"/>
    </location>
</feature>
<feature type="transmembrane region" description="Helical" evidence="8">
    <location>
        <begin position="498"/>
        <end position="520"/>
    </location>
</feature>
<name>A0A8S3S2K1_MYTED</name>
<dbReference type="PANTHER" id="PTHR46154:SF4">
    <property type="entry name" value="UREA ACTIVE TRANSPORTER"/>
    <property type="match status" value="1"/>
</dbReference>
<feature type="transmembrane region" description="Helical" evidence="8">
    <location>
        <begin position="158"/>
        <end position="185"/>
    </location>
</feature>
<dbReference type="Gene3D" id="1.20.1730.10">
    <property type="entry name" value="Sodium/glucose cotransporter"/>
    <property type="match status" value="1"/>
</dbReference>
<feature type="transmembrane region" description="Helical" evidence="8">
    <location>
        <begin position="459"/>
        <end position="478"/>
    </location>
</feature>
<dbReference type="Pfam" id="PF00474">
    <property type="entry name" value="SSF"/>
    <property type="match status" value="1"/>
</dbReference>
<accession>A0A8S3S2K1</accession>
<dbReference type="PANTHER" id="PTHR46154">
    <property type="match status" value="1"/>
</dbReference>
<dbReference type="CDD" id="cd11476">
    <property type="entry name" value="SLC5sbd_DUR3"/>
    <property type="match status" value="1"/>
</dbReference>
<feature type="transmembrane region" description="Helical" evidence="8">
    <location>
        <begin position="430"/>
        <end position="452"/>
    </location>
</feature>
<feature type="transmembrane region" description="Helical" evidence="8">
    <location>
        <begin position="613"/>
        <end position="637"/>
    </location>
</feature>
<evidence type="ECO:0000256" key="1">
    <source>
        <dbReference type="ARBA" id="ARBA00004141"/>
    </source>
</evidence>
<feature type="transmembrane region" description="Helical" evidence="8">
    <location>
        <begin position="192"/>
        <end position="211"/>
    </location>
</feature>
<keyword evidence="5 8" id="KW-1133">Transmembrane helix</keyword>
<keyword evidence="6 8" id="KW-0472">Membrane</keyword>
<feature type="transmembrane region" description="Helical" evidence="8">
    <location>
        <begin position="283"/>
        <end position="304"/>
    </location>
</feature>
<dbReference type="EMBL" id="CAJPWZ010001429">
    <property type="protein sequence ID" value="CAG2214950.1"/>
    <property type="molecule type" value="Genomic_DNA"/>
</dbReference>
<dbReference type="InterPro" id="IPR001734">
    <property type="entry name" value="Na/solute_symporter"/>
</dbReference>
<sequence>MAVGGYIRNTTSCHNLVYGNNESLMTSQGLSGTITNMEMVWLIVGFGVFTGLLAASFSAIRKHIHRDKNVFDTAFDAGGKVSSGLTATTIVSQWTWAATLLQSATVASKYGISGPFWYAAGATIQILLFSIISAQLKIRAPGAKTFLQVIRARFDRKTHITFCVFGLLTNLIVTAMLMLGGAAVLTSLVKGLNVEFATVLVVAVIGTYTFIGGLGATFYVSYFNTALIYIIMLIIMQKVYNDPDNSSNPLGSKDIIYQFVGCSKGPAENLDNSYLTIMSKQGLMFGLINIVGNFGTVFVDQSYWQSSVAAKPKEGVFGFLLGGICWFAIPFAFASTTGLGYIALSAQQDSPLLDAASVDSGLIPPLIAQKLLGRPGEFLICVMLLMAVTSTGSAEVMAVTSILVYDVYQVYLKRDKHVQKNNKTTVSLSWLYLFMGILIGSAVIPIILCMFWEKLTGPGMIAGGICGTVAALIAWLSVSSLYSGGLYDFINNTGKELPMLIGNITSICVGGLVCVLVSCFQSHKKGSGMCNETWELTRDIDSPLSPWTELYATDLGLKEATSLDCRPDLEHIKKTFRMSSVIAIVGGLGCLLLLIVVWPTTMIASGVLNNTEFNIWVTVGQVWAYLAALFIIVVPIITEGMDIVKTYNENTKVHSEISVDKRRSTMNIKNCVSEPSKSKGKYKEKSTLAENDINVTADKIIDSDELNTVNLI</sequence>
<evidence type="ECO:0000256" key="4">
    <source>
        <dbReference type="ARBA" id="ARBA00022692"/>
    </source>
</evidence>
<evidence type="ECO:0000256" key="2">
    <source>
        <dbReference type="ARBA" id="ARBA00006434"/>
    </source>
</evidence>
<keyword evidence="10" id="KW-1185">Reference proteome</keyword>
<dbReference type="GO" id="GO:0005886">
    <property type="term" value="C:plasma membrane"/>
    <property type="evidence" value="ECO:0007669"/>
    <property type="project" value="TreeGrafter"/>
</dbReference>
<dbReference type="Proteomes" id="UP000683360">
    <property type="component" value="Unassembled WGS sequence"/>
</dbReference>
<keyword evidence="3" id="KW-0813">Transport</keyword>
<evidence type="ECO:0000256" key="3">
    <source>
        <dbReference type="ARBA" id="ARBA00022448"/>
    </source>
</evidence>
<dbReference type="AlphaFoldDB" id="A0A8S3S2K1"/>
<feature type="transmembrane region" description="Helical" evidence="8">
    <location>
        <begin position="581"/>
        <end position="601"/>
    </location>
</feature>
<dbReference type="OrthoDB" id="10049971at2759"/>
<comment type="similarity">
    <text evidence="2 7">Belongs to the sodium:solute symporter (SSF) (TC 2.A.21) family.</text>
</comment>
<proteinExistence type="inferred from homology"/>
<feature type="transmembrane region" description="Helical" evidence="8">
    <location>
        <begin position="378"/>
        <end position="405"/>
    </location>
</feature>
<keyword evidence="4 8" id="KW-0812">Transmembrane</keyword>
<gene>
    <name evidence="9" type="ORF">MEDL_28776</name>
</gene>
<feature type="transmembrane region" description="Helical" evidence="8">
    <location>
        <begin position="39"/>
        <end position="60"/>
    </location>
</feature>
<evidence type="ECO:0000256" key="8">
    <source>
        <dbReference type="SAM" id="Phobius"/>
    </source>
</evidence>
<dbReference type="InterPro" id="IPR038377">
    <property type="entry name" value="Na/Glc_symporter_sf"/>
</dbReference>
<evidence type="ECO:0000256" key="5">
    <source>
        <dbReference type="ARBA" id="ARBA00022989"/>
    </source>
</evidence>
<dbReference type="InterPro" id="IPR031155">
    <property type="entry name" value="DUR"/>
</dbReference>
<evidence type="ECO:0000256" key="7">
    <source>
        <dbReference type="RuleBase" id="RU362091"/>
    </source>
</evidence>
<feature type="transmembrane region" description="Helical" evidence="8">
    <location>
        <begin position="316"/>
        <end position="344"/>
    </location>
</feature>
<organism evidence="9 10">
    <name type="scientific">Mytilus edulis</name>
    <name type="common">Blue mussel</name>
    <dbReference type="NCBI Taxonomy" id="6550"/>
    <lineage>
        <taxon>Eukaryota</taxon>
        <taxon>Metazoa</taxon>
        <taxon>Spiralia</taxon>
        <taxon>Lophotrochozoa</taxon>
        <taxon>Mollusca</taxon>
        <taxon>Bivalvia</taxon>
        <taxon>Autobranchia</taxon>
        <taxon>Pteriomorphia</taxon>
        <taxon>Mytilida</taxon>
        <taxon>Mytiloidea</taxon>
        <taxon>Mytilidae</taxon>
        <taxon>Mytilinae</taxon>
        <taxon>Mytilus</taxon>
    </lineage>
</organism>
<evidence type="ECO:0000313" key="10">
    <source>
        <dbReference type="Proteomes" id="UP000683360"/>
    </source>
</evidence>
<reference evidence="9" key="1">
    <citation type="submission" date="2021-03" db="EMBL/GenBank/DDBJ databases">
        <authorList>
            <person name="Bekaert M."/>
        </authorList>
    </citation>
    <scope>NUCLEOTIDE SEQUENCE</scope>
</reference>